<dbReference type="PANTHER" id="PTHR11668">
    <property type="entry name" value="SERINE/THREONINE PROTEIN PHOSPHATASE"/>
    <property type="match status" value="1"/>
</dbReference>
<dbReference type="GO" id="GO:0005737">
    <property type="term" value="C:cytoplasm"/>
    <property type="evidence" value="ECO:0007669"/>
    <property type="project" value="TreeGrafter"/>
</dbReference>
<evidence type="ECO:0000259" key="9">
    <source>
        <dbReference type="SMART" id="SM00156"/>
    </source>
</evidence>
<evidence type="ECO:0000256" key="3">
    <source>
        <dbReference type="ARBA" id="ARBA00022723"/>
    </source>
</evidence>
<gene>
    <name evidence="10" type="primary">sds21</name>
    <name evidence="10" type="ORF">g.159170</name>
</gene>
<dbReference type="PRINTS" id="PR00114">
    <property type="entry name" value="STPHPHTASE"/>
</dbReference>
<dbReference type="SMART" id="SM00156">
    <property type="entry name" value="PP2Ac"/>
    <property type="match status" value="1"/>
</dbReference>
<proteinExistence type="predicted"/>
<evidence type="ECO:0000256" key="8">
    <source>
        <dbReference type="ARBA" id="ARBA00048336"/>
    </source>
</evidence>
<dbReference type="InterPro" id="IPR029052">
    <property type="entry name" value="Metallo-depent_PP-like"/>
</dbReference>
<keyword evidence="3" id="KW-0479">Metal-binding</keyword>
<dbReference type="SUPFAM" id="SSF56300">
    <property type="entry name" value="Metallo-dependent phosphatases"/>
    <property type="match status" value="1"/>
</dbReference>
<comment type="cofactor">
    <cofactor evidence="1">
        <name>Mn(2+)</name>
        <dbReference type="ChEBI" id="CHEBI:29035"/>
    </cofactor>
</comment>
<dbReference type="GO" id="GO:0046872">
    <property type="term" value="F:metal ion binding"/>
    <property type="evidence" value="ECO:0007669"/>
    <property type="project" value="UniProtKB-KW"/>
</dbReference>
<evidence type="ECO:0000256" key="4">
    <source>
        <dbReference type="ARBA" id="ARBA00022801"/>
    </source>
</evidence>
<organism evidence="10">
    <name type="scientific">Sipha flava</name>
    <name type="common">yellow sugarcane aphid</name>
    <dbReference type="NCBI Taxonomy" id="143950"/>
    <lineage>
        <taxon>Eukaryota</taxon>
        <taxon>Metazoa</taxon>
        <taxon>Ecdysozoa</taxon>
        <taxon>Arthropoda</taxon>
        <taxon>Hexapoda</taxon>
        <taxon>Insecta</taxon>
        <taxon>Pterygota</taxon>
        <taxon>Neoptera</taxon>
        <taxon>Paraneoptera</taxon>
        <taxon>Hemiptera</taxon>
        <taxon>Sternorrhyncha</taxon>
        <taxon>Aphidomorpha</taxon>
        <taxon>Aphidoidea</taxon>
        <taxon>Aphididae</taxon>
        <taxon>Sipha</taxon>
    </lineage>
</organism>
<dbReference type="InterPro" id="IPR050341">
    <property type="entry name" value="PP1_catalytic_subunit"/>
</dbReference>
<reference evidence="10" key="1">
    <citation type="submission" date="2018-04" db="EMBL/GenBank/DDBJ databases">
        <title>Transcriptome assembly of Sipha flava.</title>
        <authorList>
            <person name="Scully E.D."/>
            <person name="Geib S.M."/>
            <person name="Palmer N.A."/>
            <person name="Koch K."/>
            <person name="Bradshaw J."/>
            <person name="Heng-Moss T."/>
            <person name="Sarath G."/>
        </authorList>
    </citation>
    <scope>NUCLEOTIDE SEQUENCE</scope>
</reference>
<dbReference type="Gene3D" id="3.60.21.10">
    <property type="match status" value="1"/>
</dbReference>
<name>A0A2S2QWF5_9HEMI</name>
<evidence type="ECO:0000256" key="6">
    <source>
        <dbReference type="ARBA" id="ARBA00023211"/>
    </source>
</evidence>
<evidence type="ECO:0000256" key="1">
    <source>
        <dbReference type="ARBA" id="ARBA00001936"/>
    </source>
</evidence>
<evidence type="ECO:0000313" key="10">
    <source>
        <dbReference type="EMBL" id="MBY82065.1"/>
    </source>
</evidence>
<protein>
    <recommendedName>
        <fullName evidence="2">protein-serine/threonine phosphatase</fullName>
        <ecNumber evidence="2">3.1.3.16</ecNumber>
    </recommendedName>
</protein>
<evidence type="ECO:0000256" key="7">
    <source>
        <dbReference type="ARBA" id="ARBA00047761"/>
    </source>
</evidence>
<keyword evidence="6" id="KW-0464">Manganese</keyword>
<comment type="catalytic activity">
    <reaction evidence="7">
        <text>O-phospho-L-seryl-[protein] + H2O = L-seryl-[protein] + phosphate</text>
        <dbReference type="Rhea" id="RHEA:20629"/>
        <dbReference type="Rhea" id="RHEA-COMP:9863"/>
        <dbReference type="Rhea" id="RHEA-COMP:11604"/>
        <dbReference type="ChEBI" id="CHEBI:15377"/>
        <dbReference type="ChEBI" id="CHEBI:29999"/>
        <dbReference type="ChEBI" id="CHEBI:43474"/>
        <dbReference type="ChEBI" id="CHEBI:83421"/>
        <dbReference type="EC" id="3.1.3.16"/>
    </reaction>
</comment>
<dbReference type="GO" id="GO:0004722">
    <property type="term" value="F:protein serine/threonine phosphatase activity"/>
    <property type="evidence" value="ECO:0007669"/>
    <property type="project" value="UniProtKB-EC"/>
</dbReference>
<dbReference type="OrthoDB" id="6582640at2759"/>
<evidence type="ECO:0000256" key="5">
    <source>
        <dbReference type="ARBA" id="ARBA00022912"/>
    </source>
</evidence>
<dbReference type="InterPro" id="IPR031675">
    <property type="entry name" value="STPPase_N"/>
</dbReference>
<accession>A0A2S2QWF5</accession>
<feature type="domain" description="Serine/threonine specific protein phosphatases" evidence="9">
    <location>
        <begin position="32"/>
        <end position="153"/>
    </location>
</feature>
<evidence type="ECO:0000256" key="2">
    <source>
        <dbReference type="ARBA" id="ARBA00013081"/>
    </source>
</evidence>
<dbReference type="PANTHER" id="PTHR11668:SF300">
    <property type="entry name" value="SERINE_THREONINE-PROTEIN PHOSPHATASE"/>
    <property type="match status" value="1"/>
</dbReference>
<dbReference type="EC" id="3.1.3.16" evidence="2"/>
<dbReference type="Pfam" id="PF16891">
    <property type="entry name" value="STPPase_N"/>
    <property type="match status" value="1"/>
</dbReference>
<keyword evidence="4" id="KW-0378">Hydrolase</keyword>
<comment type="catalytic activity">
    <reaction evidence="8">
        <text>O-phospho-L-threonyl-[protein] + H2O = L-threonyl-[protein] + phosphate</text>
        <dbReference type="Rhea" id="RHEA:47004"/>
        <dbReference type="Rhea" id="RHEA-COMP:11060"/>
        <dbReference type="Rhea" id="RHEA-COMP:11605"/>
        <dbReference type="ChEBI" id="CHEBI:15377"/>
        <dbReference type="ChEBI" id="CHEBI:30013"/>
        <dbReference type="ChEBI" id="CHEBI:43474"/>
        <dbReference type="ChEBI" id="CHEBI:61977"/>
        <dbReference type="EC" id="3.1.3.16"/>
    </reaction>
</comment>
<dbReference type="Pfam" id="PF00149">
    <property type="entry name" value="Metallophos"/>
    <property type="match status" value="1"/>
</dbReference>
<dbReference type="EMBL" id="GGMS01012862">
    <property type="protein sequence ID" value="MBY82065.1"/>
    <property type="molecule type" value="Transcribed_RNA"/>
</dbReference>
<dbReference type="InterPro" id="IPR006186">
    <property type="entry name" value="Ser/Thr-sp_prot-phosphatase"/>
</dbReference>
<dbReference type="AlphaFoldDB" id="A0A2S2QWF5"/>
<sequence>MSRRPSLNYDHTGVGGHGHMMEGLLSGAADLSDAHHIRALCMDARRAFLQQPMLLKLRAPIKVVGDLHGQYSDLLRWFEAAGRPPDVDFLFLGDFVDRGPQSVEVCAVGRKPHPPRTCRTHCVRAPTICCERVRAGDTVGCTGIQDESALVGG</sequence>
<keyword evidence="5" id="KW-0904">Protein phosphatase</keyword>
<dbReference type="GO" id="GO:0005634">
    <property type="term" value="C:nucleus"/>
    <property type="evidence" value="ECO:0007669"/>
    <property type="project" value="TreeGrafter"/>
</dbReference>
<dbReference type="InterPro" id="IPR004843">
    <property type="entry name" value="Calcineurin-like_PHP"/>
</dbReference>